<dbReference type="EMBL" id="AKHW03006584">
    <property type="protein sequence ID" value="KYO19571.1"/>
    <property type="molecule type" value="Genomic_DNA"/>
</dbReference>
<protein>
    <submittedName>
        <fullName evidence="1">Uncharacterized protein</fullName>
    </submittedName>
</protein>
<proteinExistence type="predicted"/>
<accession>A0A151M522</accession>
<gene>
    <name evidence="1" type="ORF">Y1Q_0007497</name>
</gene>
<dbReference type="AlphaFoldDB" id="A0A151M522"/>
<name>A0A151M522_ALLMI</name>
<organism evidence="1 2">
    <name type="scientific">Alligator mississippiensis</name>
    <name type="common">American alligator</name>
    <dbReference type="NCBI Taxonomy" id="8496"/>
    <lineage>
        <taxon>Eukaryota</taxon>
        <taxon>Metazoa</taxon>
        <taxon>Chordata</taxon>
        <taxon>Craniata</taxon>
        <taxon>Vertebrata</taxon>
        <taxon>Euteleostomi</taxon>
        <taxon>Archelosauria</taxon>
        <taxon>Archosauria</taxon>
        <taxon>Crocodylia</taxon>
        <taxon>Alligatoridae</taxon>
        <taxon>Alligatorinae</taxon>
        <taxon>Alligator</taxon>
    </lineage>
</organism>
<reference evidence="1 2" key="1">
    <citation type="journal article" date="2012" name="Genome Biol.">
        <title>Sequencing three crocodilian genomes to illuminate the evolution of archosaurs and amniotes.</title>
        <authorList>
            <person name="St John J.A."/>
            <person name="Braun E.L."/>
            <person name="Isberg S.R."/>
            <person name="Miles L.G."/>
            <person name="Chong A.Y."/>
            <person name="Gongora J."/>
            <person name="Dalzell P."/>
            <person name="Moran C."/>
            <person name="Bed'hom B."/>
            <person name="Abzhanov A."/>
            <person name="Burgess S.C."/>
            <person name="Cooksey A.M."/>
            <person name="Castoe T.A."/>
            <person name="Crawford N.G."/>
            <person name="Densmore L.D."/>
            <person name="Drew J.C."/>
            <person name="Edwards S.V."/>
            <person name="Faircloth B.C."/>
            <person name="Fujita M.K."/>
            <person name="Greenwold M.J."/>
            <person name="Hoffmann F.G."/>
            <person name="Howard J.M."/>
            <person name="Iguchi T."/>
            <person name="Janes D.E."/>
            <person name="Khan S.Y."/>
            <person name="Kohno S."/>
            <person name="de Koning A.J."/>
            <person name="Lance S.L."/>
            <person name="McCarthy F.M."/>
            <person name="McCormack J.E."/>
            <person name="Merchant M.E."/>
            <person name="Peterson D.G."/>
            <person name="Pollock D.D."/>
            <person name="Pourmand N."/>
            <person name="Raney B.J."/>
            <person name="Roessler K.A."/>
            <person name="Sanford J.R."/>
            <person name="Sawyer R.H."/>
            <person name="Schmidt C.J."/>
            <person name="Triplett E.W."/>
            <person name="Tuberville T.D."/>
            <person name="Venegas-Anaya M."/>
            <person name="Howard J.T."/>
            <person name="Jarvis E.D."/>
            <person name="Guillette L.J.Jr."/>
            <person name="Glenn T.C."/>
            <person name="Green R.E."/>
            <person name="Ray D.A."/>
        </authorList>
    </citation>
    <scope>NUCLEOTIDE SEQUENCE [LARGE SCALE GENOMIC DNA]</scope>
    <source>
        <strain evidence="1">KSC_2009_1</strain>
    </source>
</reference>
<comment type="caution">
    <text evidence="1">The sequence shown here is derived from an EMBL/GenBank/DDBJ whole genome shotgun (WGS) entry which is preliminary data.</text>
</comment>
<evidence type="ECO:0000313" key="1">
    <source>
        <dbReference type="EMBL" id="KYO19571.1"/>
    </source>
</evidence>
<dbReference type="Proteomes" id="UP000050525">
    <property type="component" value="Unassembled WGS sequence"/>
</dbReference>
<sequence>MYVHHTWDDDQWLEAFRMTWATFWHLLEQLCLHLEQQDTNMWPPLPVDTRLAIALVKLAMPTSLCYVGHLFSVGKATTRKTILELIFANLERNSWV</sequence>
<keyword evidence="2" id="KW-1185">Reference proteome</keyword>
<evidence type="ECO:0000313" key="2">
    <source>
        <dbReference type="Proteomes" id="UP000050525"/>
    </source>
</evidence>